<reference evidence="1 2" key="1">
    <citation type="submission" date="2016-10" db="EMBL/GenBank/DDBJ databases">
        <authorList>
            <person name="de Groot N.N."/>
        </authorList>
    </citation>
    <scope>NUCLEOTIDE SEQUENCE [LARGE SCALE GENOMIC DNA]</scope>
    <source>
        <strain evidence="1 2">DSM 19219</strain>
    </source>
</reference>
<dbReference type="EMBL" id="FNNI01000005">
    <property type="protein sequence ID" value="SDX43559.1"/>
    <property type="molecule type" value="Genomic_DNA"/>
</dbReference>
<accession>A0A1H3BQX0</accession>
<evidence type="ECO:0000313" key="1">
    <source>
        <dbReference type="EMBL" id="SDX43559.1"/>
    </source>
</evidence>
<gene>
    <name evidence="1" type="ORF">SAMN05443545_105280</name>
</gene>
<keyword evidence="2" id="KW-1185">Reference proteome</keyword>
<dbReference type="Proteomes" id="UP000198500">
    <property type="component" value="Unassembled WGS sequence"/>
</dbReference>
<dbReference type="AlphaFoldDB" id="A0A1H3BQX0"/>
<sequence>MSPDIGEHTPYCYDVTIRRLQIVVLYGFLQWIR</sequence>
<evidence type="ECO:0000313" key="2">
    <source>
        <dbReference type="Proteomes" id="UP000198500"/>
    </source>
</evidence>
<dbReference type="STRING" id="574349.SAMN05443545_105280"/>
<protein>
    <submittedName>
        <fullName evidence="1">Uncharacterized protein</fullName>
    </submittedName>
</protein>
<proteinExistence type="predicted"/>
<name>A0A1H3BQX0_9GAMM</name>
<organism evidence="1 2">
    <name type="scientific">Aidingimonas halophila</name>
    <dbReference type="NCBI Taxonomy" id="574349"/>
    <lineage>
        <taxon>Bacteria</taxon>
        <taxon>Pseudomonadati</taxon>
        <taxon>Pseudomonadota</taxon>
        <taxon>Gammaproteobacteria</taxon>
        <taxon>Oceanospirillales</taxon>
        <taxon>Halomonadaceae</taxon>
        <taxon>Aidingimonas</taxon>
    </lineage>
</organism>